<evidence type="ECO:0000256" key="6">
    <source>
        <dbReference type="RuleBase" id="RU361224"/>
    </source>
</evidence>
<evidence type="ECO:0000256" key="7">
    <source>
        <dbReference type="SAM" id="MobiDB-lite"/>
    </source>
</evidence>
<reference evidence="9 10" key="1">
    <citation type="journal article" date="2018" name="Nat. Ecol. Evol.">
        <title>Genomic signatures of mitonuclear coevolution across populations of Tigriopus californicus.</title>
        <authorList>
            <person name="Barreto F.S."/>
            <person name="Watson E.T."/>
            <person name="Lima T.G."/>
            <person name="Willett C.S."/>
            <person name="Edmands S."/>
            <person name="Li W."/>
            <person name="Burton R.S."/>
        </authorList>
    </citation>
    <scope>NUCLEOTIDE SEQUENCE [LARGE SCALE GENOMIC DNA]</scope>
    <source>
        <strain evidence="9 10">San Diego</strain>
    </source>
</reference>
<evidence type="ECO:0000256" key="1">
    <source>
        <dbReference type="ARBA" id="ARBA00009631"/>
    </source>
</evidence>
<dbReference type="InterPro" id="IPR036872">
    <property type="entry name" value="CH_dom_sf"/>
</dbReference>
<dbReference type="GO" id="GO:0031032">
    <property type="term" value="P:actomyosin structure organization"/>
    <property type="evidence" value="ECO:0007669"/>
    <property type="project" value="InterPro"/>
</dbReference>
<dbReference type="SUPFAM" id="SSF47576">
    <property type="entry name" value="Calponin-homology domain, CH-domain"/>
    <property type="match status" value="1"/>
</dbReference>
<feature type="compositionally biased region" description="Gly residues" evidence="7">
    <location>
        <begin position="160"/>
        <end position="170"/>
    </location>
</feature>
<accession>A0A553NBG5</accession>
<dbReference type="PANTHER" id="PTHR47385:SF22">
    <property type="entry name" value="GH21596P"/>
    <property type="match status" value="1"/>
</dbReference>
<dbReference type="STRING" id="6832.A0A553NBG5"/>
<keyword evidence="4 6" id="KW-0009">Actin-binding</keyword>
<dbReference type="GO" id="GO:0005516">
    <property type="term" value="F:calmodulin binding"/>
    <property type="evidence" value="ECO:0007669"/>
    <property type="project" value="UniProtKB-KW"/>
</dbReference>
<dbReference type="GO" id="GO:0015629">
    <property type="term" value="C:actin cytoskeleton"/>
    <property type="evidence" value="ECO:0007669"/>
    <property type="project" value="TreeGrafter"/>
</dbReference>
<comment type="similarity">
    <text evidence="1 6">Belongs to the calponin family.</text>
</comment>
<proteinExistence type="inferred from homology"/>
<dbReference type="InterPro" id="IPR001997">
    <property type="entry name" value="Calponin/LIMCH1"/>
</dbReference>
<dbReference type="PROSITE" id="PS51122">
    <property type="entry name" value="CALPONIN_2"/>
    <property type="match status" value="1"/>
</dbReference>
<feature type="compositionally biased region" description="Polar residues" evidence="7">
    <location>
        <begin position="150"/>
        <end position="159"/>
    </location>
</feature>
<dbReference type="InterPro" id="IPR001715">
    <property type="entry name" value="CH_dom"/>
</dbReference>
<dbReference type="OMA" id="CIHAMAR"/>
<dbReference type="PRINTS" id="PR00889">
    <property type="entry name" value="CALPONIN"/>
</dbReference>
<dbReference type="Pfam" id="PF00402">
    <property type="entry name" value="Calponin"/>
    <property type="match status" value="1"/>
</dbReference>
<dbReference type="Proteomes" id="UP000318571">
    <property type="component" value="Chromosome 10"/>
</dbReference>
<dbReference type="Gene3D" id="1.10.418.10">
    <property type="entry name" value="Calponin-like domain"/>
    <property type="match status" value="1"/>
</dbReference>
<dbReference type="InterPro" id="IPR050606">
    <property type="entry name" value="Calponin-like"/>
</dbReference>
<evidence type="ECO:0000313" key="9">
    <source>
        <dbReference type="EMBL" id="TRY62783.1"/>
    </source>
</evidence>
<evidence type="ECO:0000259" key="8">
    <source>
        <dbReference type="PROSITE" id="PS50021"/>
    </source>
</evidence>
<evidence type="ECO:0000256" key="5">
    <source>
        <dbReference type="ARBA" id="ARBA00025109"/>
    </source>
</evidence>
<organism evidence="9 10">
    <name type="scientific">Tigriopus californicus</name>
    <name type="common">Marine copepod</name>
    <dbReference type="NCBI Taxonomy" id="6832"/>
    <lineage>
        <taxon>Eukaryota</taxon>
        <taxon>Metazoa</taxon>
        <taxon>Ecdysozoa</taxon>
        <taxon>Arthropoda</taxon>
        <taxon>Crustacea</taxon>
        <taxon>Multicrustacea</taxon>
        <taxon>Hexanauplia</taxon>
        <taxon>Copepoda</taxon>
        <taxon>Harpacticoida</taxon>
        <taxon>Harpacticidae</taxon>
        <taxon>Tigriopus</taxon>
    </lineage>
</organism>
<dbReference type="CDD" id="cd21207">
    <property type="entry name" value="CH_dMP20-like"/>
    <property type="match status" value="1"/>
</dbReference>
<dbReference type="GO" id="GO:0007015">
    <property type="term" value="P:actin filament organization"/>
    <property type="evidence" value="ECO:0007669"/>
    <property type="project" value="TreeGrafter"/>
</dbReference>
<evidence type="ECO:0000256" key="4">
    <source>
        <dbReference type="ARBA" id="ARBA00023203"/>
    </source>
</evidence>
<gene>
    <name evidence="9" type="ORF">TCAL_04278</name>
</gene>
<evidence type="ECO:0000256" key="2">
    <source>
        <dbReference type="ARBA" id="ARBA00022737"/>
    </source>
</evidence>
<feature type="region of interest" description="Disordered" evidence="7">
    <location>
        <begin position="113"/>
        <end position="132"/>
    </location>
</feature>
<dbReference type="InterPro" id="IPR003096">
    <property type="entry name" value="SM22_calponin"/>
</dbReference>
<dbReference type="PANTHER" id="PTHR47385">
    <property type="entry name" value="CALPONIN"/>
    <property type="match status" value="1"/>
</dbReference>
<dbReference type="PROSITE" id="PS01052">
    <property type="entry name" value="CALPONIN_1"/>
    <property type="match status" value="1"/>
</dbReference>
<keyword evidence="2" id="KW-0677">Repeat</keyword>
<evidence type="ECO:0000313" key="10">
    <source>
        <dbReference type="Proteomes" id="UP000318571"/>
    </source>
</evidence>
<feature type="domain" description="Calponin-homology (CH)" evidence="8">
    <location>
        <begin position="6"/>
        <end position="110"/>
    </location>
</feature>
<comment type="caution">
    <text evidence="9">The sequence shown here is derived from an EMBL/GenBank/DDBJ whole genome shotgun (WGS) entry which is preliminary data.</text>
</comment>
<dbReference type="PROSITE" id="PS50021">
    <property type="entry name" value="CH"/>
    <property type="match status" value="1"/>
</dbReference>
<dbReference type="AlphaFoldDB" id="A0A553NBG5"/>
<dbReference type="InterPro" id="IPR000557">
    <property type="entry name" value="Calponin_repeat"/>
</dbReference>
<keyword evidence="10" id="KW-1185">Reference proteome</keyword>
<evidence type="ECO:0000256" key="3">
    <source>
        <dbReference type="ARBA" id="ARBA00022860"/>
    </source>
</evidence>
<dbReference type="GO" id="GO:0051015">
    <property type="term" value="F:actin filament binding"/>
    <property type="evidence" value="ECO:0007669"/>
    <property type="project" value="TreeGrafter"/>
</dbReference>
<keyword evidence="3 6" id="KW-0112">Calmodulin-binding</keyword>
<protein>
    <recommendedName>
        <fullName evidence="6">Calponin</fullName>
    </recommendedName>
</protein>
<feature type="region of interest" description="Disordered" evidence="7">
    <location>
        <begin position="141"/>
        <end position="170"/>
    </location>
</feature>
<name>A0A553NBG5_TIGCA</name>
<dbReference type="SMART" id="SM00033">
    <property type="entry name" value="CH"/>
    <property type="match status" value="1"/>
</dbReference>
<dbReference type="EMBL" id="VCGU01000458">
    <property type="protein sequence ID" value="TRY62783.1"/>
    <property type="molecule type" value="Genomic_DNA"/>
</dbReference>
<sequence>MPARNAEQEAEILQWIEAVLEEPLPKGDYEEVLKNGVVLCQLMNKISPGCIKKFKTSGPAFLLMENISSFQKAVKAYGVPDEEIFQTPDLFEARNIPQVTLCLYALGRTTQKHSEYDGPTIGPKMSEENKRNFSDEQIRKGRDGQVGLQAGSNKGASQSGLGGMGNTRHM</sequence>
<dbReference type="Pfam" id="PF00307">
    <property type="entry name" value="CH"/>
    <property type="match status" value="1"/>
</dbReference>
<dbReference type="PRINTS" id="PR00888">
    <property type="entry name" value="SM22CALPONIN"/>
</dbReference>
<comment type="function">
    <text evidence="5 6">Thin filament-associated protein that is implicated in the regulation and modulation of smooth muscle contraction. It is capable of binding to actin, calmodulin and tropomyosin. The interaction of calponin with actin inhibits the actomyosin Mg-ATPase activity.</text>
</comment>